<name>A0A7H1MFI6_9NEIS</name>
<protein>
    <submittedName>
        <fullName evidence="1">Uncharacterized protein</fullName>
    </submittedName>
</protein>
<reference evidence="1" key="1">
    <citation type="submission" date="2024-06" db="EMBL/GenBank/DDBJ databases">
        <title>Complete Genome Sequence of mouse commensal type strain Neisseria musculi.</title>
        <authorList>
            <person name="Thapa E."/>
            <person name="Aluvathingal J."/>
            <person name="Nadendla S."/>
            <person name="Mehta A."/>
            <person name="Tettelin H."/>
            <person name="Weyand N.J."/>
        </authorList>
    </citation>
    <scope>NUCLEOTIDE SEQUENCE</scope>
    <source>
        <strain evidence="1">NW831</strain>
    </source>
</reference>
<evidence type="ECO:0000313" key="2">
    <source>
        <dbReference type="Proteomes" id="UP000516412"/>
    </source>
</evidence>
<dbReference type="KEGG" id="nmus:H7A79_0555"/>
<keyword evidence="2" id="KW-1185">Reference proteome</keyword>
<gene>
    <name evidence="1" type="ORF">H7A79_0555</name>
</gene>
<evidence type="ECO:0000313" key="1">
    <source>
        <dbReference type="EMBL" id="QNT60401.1"/>
    </source>
</evidence>
<dbReference type="Proteomes" id="UP000516412">
    <property type="component" value="Chromosome"/>
</dbReference>
<organism evidence="1 2">
    <name type="scientific">Neisseria musculi</name>
    <dbReference type="NCBI Taxonomy" id="1815583"/>
    <lineage>
        <taxon>Bacteria</taxon>
        <taxon>Pseudomonadati</taxon>
        <taxon>Pseudomonadota</taxon>
        <taxon>Betaproteobacteria</taxon>
        <taxon>Neisseriales</taxon>
        <taxon>Neisseriaceae</taxon>
        <taxon>Neisseria</taxon>
    </lineage>
</organism>
<accession>A0A7H1MFI6</accession>
<sequence>MLHAGCIPVAETIFRHASYSGFTRVFLWQSTCRNNAEEPGWQTASNMWIHRLRYGVAAPYRIAFIAGGLLLCAGNARIRH</sequence>
<dbReference type="AlphaFoldDB" id="A0A7H1MFI6"/>
<proteinExistence type="predicted"/>
<dbReference type="EMBL" id="CP060414">
    <property type="protein sequence ID" value="QNT60401.1"/>
    <property type="molecule type" value="Genomic_DNA"/>
</dbReference>